<evidence type="ECO:0000313" key="1">
    <source>
        <dbReference type="EMBL" id="KAK3495278.1"/>
    </source>
</evidence>
<name>A0AAJ0IB92_9PEZI</name>
<dbReference type="EMBL" id="JAULSX010000003">
    <property type="protein sequence ID" value="KAK3495278.1"/>
    <property type="molecule type" value="Genomic_DNA"/>
</dbReference>
<accession>A0AAJ0IB92</accession>
<reference evidence="1 2" key="1">
    <citation type="journal article" date="2023" name="Mol. Phylogenet. Evol.">
        <title>Genome-scale phylogeny and comparative genomics of the fungal order Sordariales.</title>
        <authorList>
            <person name="Hensen N."/>
            <person name="Bonometti L."/>
            <person name="Westerberg I."/>
            <person name="Brannstrom I.O."/>
            <person name="Guillou S."/>
            <person name="Cros-Aarteil S."/>
            <person name="Calhoun S."/>
            <person name="Haridas S."/>
            <person name="Kuo A."/>
            <person name="Mondo S."/>
            <person name="Pangilinan J."/>
            <person name="Riley R."/>
            <person name="LaButti K."/>
            <person name="Andreopoulos B."/>
            <person name="Lipzen A."/>
            <person name="Chen C."/>
            <person name="Yan M."/>
            <person name="Daum C."/>
            <person name="Ng V."/>
            <person name="Clum A."/>
            <person name="Steindorff A."/>
            <person name="Ohm R.A."/>
            <person name="Martin F."/>
            <person name="Silar P."/>
            <person name="Natvig D.O."/>
            <person name="Lalanne C."/>
            <person name="Gautier V."/>
            <person name="Ament-Velasquez S.L."/>
            <person name="Kruys A."/>
            <person name="Hutchinson M.I."/>
            <person name="Powell A.J."/>
            <person name="Barry K."/>
            <person name="Miller A.N."/>
            <person name="Grigoriev I.V."/>
            <person name="Debuchy R."/>
            <person name="Gladieux P."/>
            <person name="Hiltunen Thoren M."/>
            <person name="Johannesson H."/>
        </authorList>
    </citation>
    <scope>NUCLEOTIDE SEQUENCE [LARGE SCALE GENOMIC DNA]</scope>
    <source>
        <strain evidence="1 2">FGSC 10403</strain>
    </source>
</reference>
<protein>
    <submittedName>
        <fullName evidence="1">Uncharacterized protein</fullName>
    </submittedName>
</protein>
<keyword evidence="2" id="KW-1185">Reference proteome</keyword>
<comment type="caution">
    <text evidence="1">The sequence shown here is derived from an EMBL/GenBank/DDBJ whole genome shotgun (WGS) entry which is preliminary data.</text>
</comment>
<dbReference type="GeneID" id="87878369"/>
<dbReference type="Proteomes" id="UP001285908">
    <property type="component" value="Unassembled WGS sequence"/>
</dbReference>
<dbReference type="RefSeq" id="XP_062694707.1">
    <property type="nucleotide sequence ID" value="XM_062840747.1"/>
</dbReference>
<gene>
    <name evidence="1" type="ORF">B0T23DRAFT_441073</name>
</gene>
<evidence type="ECO:0000313" key="2">
    <source>
        <dbReference type="Proteomes" id="UP001285908"/>
    </source>
</evidence>
<dbReference type="AlphaFoldDB" id="A0AAJ0IB92"/>
<sequence length="385" mass="42614">MYLGHTISLEVARLESGLQQLNQHHITTITTVDGIHFCFNVTVAGVLKVSESRDRRPHRACRIGRVLRWKQPGADAGGAWAVLLAGACWCLQGPAGVSHMEGGASHSTCSQGPLQWTHPRGQNSDGDLLRFLLLGPHSDVRRDSIHVGHQLARSFATRRANRIYPKGKGPSARLKVQTKQEDPSKKSIWIQEMGTESRDIYRVMYDDLFVLSSVTFASTDSHPSTDLYHSINLLAGGGATVRRCLKCQASIRQVEPADHLLCDYSTGARSVEVKCMEGRDATSPSRNVNRSELTVWYFFDAAIDPKRLVHKWQSRSPHRAGGRYLCMQSNAERKRGVVVGGTCKVRVWVGVGGEDGNGIIIGCAHEKLLYELGLLKGERNWIIDD</sequence>
<organism evidence="1 2">
    <name type="scientific">Neurospora hispaniola</name>
    <dbReference type="NCBI Taxonomy" id="588809"/>
    <lineage>
        <taxon>Eukaryota</taxon>
        <taxon>Fungi</taxon>
        <taxon>Dikarya</taxon>
        <taxon>Ascomycota</taxon>
        <taxon>Pezizomycotina</taxon>
        <taxon>Sordariomycetes</taxon>
        <taxon>Sordariomycetidae</taxon>
        <taxon>Sordariales</taxon>
        <taxon>Sordariaceae</taxon>
        <taxon>Neurospora</taxon>
    </lineage>
</organism>
<proteinExistence type="predicted"/>